<organism evidence="2 3">
    <name type="scientific">Pedobacter kyonggii</name>
    <dbReference type="NCBI Taxonomy" id="1926871"/>
    <lineage>
        <taxon>Bacteria</taxon>
        <taxon>Pseudomonadati</taxon>
        <taxon>Bacteroidota</taxon>
        <taxon>Sphingobacteriia</taxon>
        <taxon>Sphingobacteriales</taxon>
        <taxon>Sphingobacteriaceae</taxon>
        <taxon>Pedobacter</taxon>
    </lineage>
</organism>
<dbReference type="EMBL" id="SIXF01000002">
    <property type="protein sequence ID" value="TBO44391.1"/>
    <property type="molecule type" value="Genomic_DNA"/>
</dbReference>
<dbReference type="GO" id="GO:0033104">
    <property type="term" value="C:type VI protein secretion system complex"/>
    <property type="evidence" value="ECO:0007669"/>
    <property type="project" value="InterPro"/>
</dbReference>
<sequence length="166" mass="18374">MKTKCYHQTILLLLLVLFCFNVKAQDEPQVQLELKLTDKTANTSHNYKLYGINYSLSNPFYLQDESKLINNGSCSLMMELAQDADSFLLKWVGGSIKNVSGEISVIPIDGIKKPRKITFTDGQIAGSSESFYTTVGANSPVQLSIYVKTLVVDGTTIFTLPKPANQ</sequence>
<evidence type="ECO:0000313" key="2">
    <source>
        <dbReference type="EMBL" id="TBO44391.1"/>
    </source>
</evidence>
<name>A0A4V2JH89_9SPHI</name>
<evidence type="ECO:0000256" key="1">
    <source>
        <dbReference type="SAM" id="SignalP"/>
    </source>
</evidence>
<comment type="caution">
    <text evidence="2">The sequence shown here is derived from an EMBL/GenBank/DDBJ whole genome shotgun (WGS) entry which is preliminary data.</text>
</comment>
<feature type="signal peptide" evidence="1">
    <location>
        <begin position="1"/>
        <end position="24"/>
    </location>
</feature>
<gene>
    <name evidence="2" type="ORF">EYS08_03510</name>
</gene>
<keyword evidence="1" id="KW-0732">Signal</keyword>
<keyword evidence="3" id="KW-1185">Reference proteome</keyword>
<dbReference type="InterPro" id="IPR041408">
    <property type="entry name" value="Hcp_Tssd"/>
</dbReference>
<evidence type="ECO:0000313" key="3">
    <source>
        <dbReference type="Proteomes" id="UP000291819"/>
    </source>
</evidence>
<proteinExistence type="predicted"/>
<reference evidence="2 3" key="1">
    <citation type="submission" date="2019-02" db="EMBL/GenBank/DDBJ databases">
        <title>Pedobacter kyonggii whole genome sequence analysis.</title>
        <authorList>
            <person name="Dahal R.H."/>
        </authorList>
    </citation>
    <scope>NUCLEOTIDE SEQUENCE [LARGE SCALE GENOMIC DNA]</scope>
    <source>
        <strain evidence="2 3">K-4-11-1</strain>
    </source>
</reference>
<feature type="chain" id="PRO_5020455045" evidence="1">
    <location>
        <begin position="25"/>
        <end position="166"/>
    </location>
</feature>
<dbReference type="Proteomes" id="UP000291819">
    <property type="component" value="Unassembled WGS sequence"/>
</dbReference>
<dbReference type="AlphaFoldDB" id="A0A4V2JH89"/>
<dbReference type="Pfam" id="PF17642">
    <property type="entry name" value="TssD"/>
    <property type="match status" value="1"/>
</dbReference>
<dbReference type="RefSeq" id="WP_131028466.1">
    <property type="nucleotide sequence ID" value="NZ_SIXF01000002.1"/>
</dbReference>
<dbReference type="OrthoDB" id="764469at2"/>
<accession>A0A4V2JH89</accession>
<protein>
    <submittedName>
        <fullName evidence="2">Uncharacterized protein</fullName>
    </submittedName>
</protein>